<dbReference type="Pfam" id="PF00990">
    <property type="entry name" value="GGDEF"/>
    <property type="match status" value="1"/>
</dbReference>
<dbReference type="EC" id="2.7.7.65" evidence="5"/>
<dbReference type="InterPro" id="IPR035919">
    <property type="entry name" value="EAL_sf"/>
</dbReference>
<keyword evidence="5" id="KW-0548">Nucleotidyltransferase</keyword>
<proteinExistence type="predicted"/>
<keyword evidence="5" id="KW-0808">Transferase</keyword>
<evidence type="ECO:0000313" key="6">
    <source>
        <dbReference type="Proteomes" id="UP001467690"/>
    </source>
</evidence>
<dbReference type="EMBL" id="JBELOE010000259">
    <property type="protein sequence ID" value="MER2493335.1"/>
    <property type="molecule type" value="Genomic_DNA"/>
</dbReference>
<feature type="domain" description="EAL" evidence="3">
    <location>
        <begin position="413"/>
        <end position="666"/>
    </location>
</feature>
<feature type="transmembrane region" description="Helical" evidence="2">
    <location>
        <begin position="108"/>
        <end position="125"/>
    </location>
</feature>
<evidence type="ECO:0000259" key="4">
    <source>
        <dbReference type="PROSITE" id="PS50887"/>
    </source>
</evidence>
<evidence type="ECO:0000256" key="2">
    <source>
        <dbReference type="SAM" id="Phobius"/>
    </source>
</evidence>
<dbReference type="RefSeq" id="WP_350402557.1">
    <property type="nucleotide sequence ID" value="NZ_JBELOE010000259.1"/>
</dbReference>
<dbReference type="PROSITE" id="PS50883">
    <property type="entry name" value="EAL"/>
    <property type="match status" value="1"/>
</dbReference>
<feature type="transmembrane region" description="Helical" evidence="2">
    <location>
        <begin position="34"/>
        <end position="51"/>
    </location>
</feature>
<evidence type="ECO:0000256" key="1">
    <source>
        <dbReference type="SAM" id="MobiDB-lite"/>
    </source>
</evidence>
<feature type="domain" description="GGDEF" evidence="4">
    <location>
        <begin position="241"/>
        <end position="407"/>
    </location>
</feature>
<dbReference type="GO" id="GO:0052621">
    <property type="term" value="F:diguanylate cyclase activity"/>
    <property type="evidence" value="ECO:0007669"/>
    <property type="project" value="UniProtKB-EC"/>
</dbReference>
<gene>
    <name evidence="5" type="ORF">ABS311_15755</name>
</gene>
<keyword evidence="6" id="KW-1185">Reference proteome</keyword>
<dbReference type="Pfam" id="PF00563">
    <property type="entry name" value="EAL"/>
    <property type="match status" value="1"/>
</dbReference>
<dbReference type="SUPFAM" id="SSF55073">
    <property type="entry name" value="Nucleotide cyclase"/>
    <property type="match status" value="2"/>
</dbReference>
<dbReference type="NCBIfam" id="TIGR00254">
    <property type="entry name" value="GGDEF"/>
    <property type="match status" value="1"/>
</dbReference>
<dbReference type="SUPFAM" id="SSF141868">
    <property type="entry name" value="EAL domain-like"/>
    <property type="match status" value="1"/>
</dbReference>
<feature type="region of interest" description="Disordered" evidence="1">
    <location>
        <begin position="294"/>
        <end position="313"/>
    </location>
</feature>
<dbReference type="InterPro" id="IPR001633">
    <property type="entry name" value="EAL_dom"/>
</dbReference>
<dbReference type="InterPro" id="IPR050706">
    <property type="entry name" value="Cyclic-di-GMP_PDE-like"/>
</dbReference>
<organism evidence="5 6">
    <name type="scientific">Catenovulum sediminis</name>
    <dbReference type="NCBI Taxonomy" id="1740262"/>
    <lineage>
        <taxon>Bacteria</taxon>
        <taxon>Pseudomonadati</taxon>
        <taxon>Pseudomonadota</taxon>
        <taxon>Gammaproteobacteria</taxon>
        <taxon>Alteromonadales</taxon>
        <taxon>Alteromonadaceae</taxon>
        <taxon>Catenovulum</taxon>
    </lineage>
</organism>
<dbReference type="PROSITE" id="PS50887">
    <property type="entry name" value="GGDEF"/>
    <property type="match status" value="1"/>
</dbReference>
<protein>
    <submittedName>
        <fullName evidence="5">Bifunctional diguanylate cyclase/phosphodiesterase</fullName>
        <ecNumber evidence="5">2.7.7.65</ecNumber>
        <ecNumber evidence="5">3.1.4.52</ecNumber>
    </submittedName>
</protein>
<dbReference type="SMART" id="SM00052">
    <property type="entry name" value="EAL"/>
    <property type="match status" value="1"/>
</dbReference>
<feature type="transmembrane region" description="Helical" evidence="2">
    <location>
        <begin position="146"/>
        <end position="163"/>
    </location>
</feature>
<accession>A0ABV1RKD3</accession>
<dbReference type="GO" id="GO:0071111">
    <property type="term" value="F:cyclic-guanylate-specific phosphodiesterase activity"/>
    <property type="evidence" value="ECO:0007669"/>
    <property type="project" value="UniProtKB-EC"/>
</dbReference>
<dbReference type="PANTHER" id="PTHR33121:SF79">
    <property type="entry name" value="CYCLIC DI-GMP PHOSPHODIESTERASE PDED-RELATED"/>
    <property type="match status" value="1"/>
</dbReference>
<sequence length="675" mass="76166">MDTYTILLVSASSILTLLLVTLQHTLKQNQSTGYFLGATLVSATTFLFSYAYNLPSLTFISFSTFIMSWLISHSKLAEKPLIYASIAIILAGVVGAICSFWGTYLPQPIYLFAGALLIISLPLFVSRFNLYNRSTTAFKYSQGGQLFLIVIALYWLSIAATQAQPANNFIIVLTVLSLFSAVFAFLHHDVNTSTHRVSLQTDARLDPTLQHWALHDTLTGLPNSISLEHNFRRIVQQNPNSDLAVAIIKLDDFETLNQTLGYSTGDMVLIQISKRINQTLAKQNSVYTIETQDKTPEYTPEYKPESTQQNTPTDKKLAALSGLRFAFIADLTQQKHIFDLLVNEIRQAIPAPIPYESMMLNISFRLGIAPCIHHSYDIQKLLQQAQHALDSNQTQHQGYSTYSPDMEVFNQSHQSLLSDLNLAVNNNQLELFIQPIIDLKSRSIVAGESLIRWRHPKQGLIPPEQFIQLAEHTGVIYSITRWVLTESVQALVKLKSEGIDCAISVNLSSKDLLQHEFIDFIQNLLEANQLDATQLILEIREQALIQAPQQSHDIIERLDSIGIKTIIDDFGTGFSSLAYLRKLPISGLKIDRQFIANLTQGSRHKTLVNTIIDVGRNLQLKIYAEGIEDREIEQKMKEMGCDLAQGFLYSRPIEFAGFTHWAKQWRQKNTQYEAR</sequence>
<dbReference type="EC" id="3.1.4.52" evidence="5"/>
<dbReference type="Gene3D" id="3.20.20.450">
    <property type="entry name" value="EAL domain"/>
    <property type="match status" value="1"/>
</dbReference>
<keyword evidence="2" id="KW-1133">Transmembrane helix</keyword>
<dbReference type="Proteomes" id="UP001467690">
    <property type="component" value="Unassembled WGS sequence"/>
</dbReference>
<keyword evidence="5" id="KW-0378">Hydrolase</keyword>
<feature type="compositionally biased region" description="Basic and acidic residues" evidence="1">
    <location>
        <begin position="294"/>
        <end position="304"/>
    </location>
</feature>
<evidence type="ECO:0000259" key="3">
    <source>
        <dbReference type="PROSITE" id="PS50883"/>
    </source>
</evidence>
<dbReference type="SMART" id="SM00267">
    <property type="entry name" value="GGDEF"/>
    <property type="match status" value="1"/>
</dbReference>
<reference evidence="5 6" key="1">
    <citation type="submission" date="2024-06" db="EMBL/GenBank/DDBJ databases">
        <authorList>
            <person name="Chen R.Y."/>
        </authorList>
    </citation>
    <scope>NUCLEOTIDE SEQUENCE [LARGE SCALE GENOMIC DNA]</scope>
    <source>
        <strain evidence="5 6">D2</strain>
    </source>
</reference>
<name>A0ABV1RKD3_9ALTE</name>
<keyword evidence="2" id="KW-0812">Transmembrane</keyword>
<dbReference type="InterPro" id="IPR043128">
    <property type="entry name" value="Rev_trsase/Diguanyl_cyclase"/>
</dbReference>
<keyword evidence="2" id="KW-0472">Membrane</keyword>
<dbReference type="InterPro" id="IPR000160">
    <property type="entry name" value="GGDEF_dom"/>
</dbReference>
<feature type="transmembrane region" description="Helical" evidence="2">
    <location>
        <begin position="6"/>
        <end position="22"/>
    </location>
</feature>
<evidence type="ECO:0000313" key="5">
    <source>
        <dbReference type="EMBL" id="MER2493335.1"/>
    </source>
</evidence>
<dbReference type="InterPro" id="IPR029787">
    <property type="entry name" value="Nucleotide_cyclase"/>
</dbReference>
<dbReference type="CDD" id="cd01948">
    <property type="entry name" value="EAL"/>
    <property type="match status" value="1"/>
</dbReference>
<dbReference type="CDD" id="cd01949">
    <property type="entry name" value="GGDEF"/>
    <property type="match status" value="1"/>
</dbReference>
<dbReference type="PANTHER" id="PTHR33121">
    <property type="entry name" value="CYCLIC DI-GMP PHOSPHODIESTERASE PDEF"/>
    <property type="match status" value="1"/>
</dbReference>
<comment type="caution">
    <text evidence="5">The sequence shown here is derived from an EMBL/GenBank/DDBJ whole genome shotgun (WGS) entry which is preliminary data.</text>
</comment>
<feature type="transmembrane region" description="Helical" evidence="2">
    <location>
        <begin position="169"/>
        <end position="186"/>
    </location>
</feature>
<feature type="transmembrane region" description="Helical" evidence="2">
    <location>
        <begin position="81"/>
        <end position="102"/>
    </location>
</feature>
<dbReference type="Gene3D" id="3.30.70.270">
    <property type="match status" value="1"/>
</dbReference>